<organism evidence="1 2">
    <name type="scientific">Camelliibacillus cellulosilyticus</name>
    <dbReference type="NCBI Taxonomy" id="2174486"/>
    <lineage>
        <taxon>Bacteria</taxon>
        <taxon>Bacillati</taxon>
        <taxon>Bacillota</taxon>
        <taxon>Bacilli</taxon>
        <taxon>Bacillales</taxon>
        <taxon>Sporolactobacillaceae</taxon>
        <taxon>Camelliibacillus</taxon>
    </lineage>
</organism>
<accession>A0ABV9GNL1</accession>
<gene>
    <name evidence="1" type="ORF">ACFO4N_12870</name>
</gene>
<keyword evidence="2" id="KW-1185">Reference proteome</keyword>
<protein>
    <submittedName>
        <fullName evidence="1">Uncharacterized protein</fullName>
    </submittedName>
</protein>
<sequence length="86" mass="9800">MGDLERLQILTEIIGEFKTAIMMDQEAEKTGRLVLEVIQETGDDQLTAAVMNAYMKRTNIESAVHYLNDAISYLHHCIDQVLHHQS</sequence>
<proteinExistence type="predicted"/>
<dbReference type="EMBL" id="JBHSFW010000010">
    <property type="protein sequence ID" value="MFC4619607.1"/>
    <property type="molecule type" value="Genomic_DNA"/>
</dbReference>
<reference evidence="2" key="1">
    <citation type="journal article" date="2019" name="Int. J. Syst. Evol. Microbiol.">
        <title>The Global Catalogue of Microorganisms (GCM) 10K type strain sequencing project: providing services to taxonomists for standard genome sequencing and annotation.</title>
        <authorList>
            <consortium name="The Broad Institute Genomics Platform"/>
            <consortium name="The Broad Institute Genome Sequencing Center for Infectious Disease"/>
            <person name="Wu L."/>
            <person name="Ma J."/>
        </authorList>
    </citation>
    <scope>NUCLEOTIDE SEQUENCE [LARGE SCALE GENOMIC DNA]</scope>
    <source>
        <strain evidence="2">CGMCC 1.16306</strain>
    </source>
</reference>
<comment type="caution">
    <text evidence="1">The sequence shown here is derived from an EMBL/GenBank/DDBJ whole genome shotgun (WGS) entry which is preliminary data.</text>
</comment>
<name>A0ABV9GNL1_9BACL</name>
<dbReference type="RefSeq" id="WP_376846701.1">
    <property type="nucleotide sequence ID" value="NZ_JBHSFW010000010.1"/>
</dbReference>
<dbReference type="Proteomes" id="UP001596022">
    <property type="component" value="Unassembled WGS sequence"/>
</dbReference>
<evidence type="ECO:0000313" key="1">
    <source>
        <dbReference type="EMBL" id="MFC4619607.1"/>
    </source>
</evidence>
<evidence type="ECO:0000313" key="2">
    <source>
        <dbReference type="Proteomes" id="UP001596022"/>
    </source>
</evidence>